<feature type="compositionally biased region" description="Polar residues" evidence="2">
    <location>
        <begin position="2758"/>
        <end position="2815"/>
    </location>
</feature>
<feature type="compositionally biased region" description="Low complexity" evidence="2">
    <location>
        <begin position="2824"/>
        <end position="2840"/>
    </location>
</feature>
<feature type="compositionally biased region" description="Low complexity" evidence="2">
    <location>
        <begin position="2847"/>
        <end position="2879"/>
    </location>
</feature>
<dbReference type="OrthoDB" id="2664633at2"/>
<accession>A0A3N6SGZ9</accession>
<comment type="caution">
    <text evidence="5">The sequence shown here is derived from an EMBL/GenBank/DDBJ whole genome shotgun (WGS) entry which is preliminary data.</text>
</comment>
<feature type="compositionally biased region" description="Low complexity" evidence="2">
    <location>
        <begin position="2691"/>
        <end position="2729"/>
    </location>
</feature>
<dbReference type="Pfam" id="PF05860">
    <property type="entry name" value="TPS"/>
    <property type="match status" value="1"/>
</dbReference>
<keyword evidence="3" id="KW-0732">Signal</keyword>
<feature type="domain" description="Filamentous haemagglutinin FhaB/tRNA nuclease CdiA-like TPS" evidence="4">
    <location>
        <begin position="54"/>
        <end position="173"/>
    </location>
</feature>
<proteinExistence type="predicted"/>
<feature type="region of interest" description="Disordered" evidence="2">
    <location>
        <begin position="2677"/>
        <end position="2953"/>
    </location>
</feature>
<dbReference type="Gene3D" id="2.160.20.10">
    <property type="entry name" value="Single-stranded right-handed beta-helix, Pectin lyase-like"/>
    <property type="match status" value="1"/>
</dbReference>
<dbReference type="Pfam" id="PF13332">
    <property type="entry name" value="Fil_haemagg_2"/>
    <property type="match status" value="3"/>
</dbReference>
<feature type="compositionally biased region" description="Low complexity" evidence="2">
    <location>
        <begin position="2736"/>
        <end position="2748"/>
    </location>
</feature>
<evidence type="ECO:0000256" key="3">
    <source>
        <dbReference type="SAM" id="SignalP"/>
    </source>
</evidence>
<dbReference type="GO" id="GO:0003824">
    <property type="term" value="F:catalytic activity"/>
    <property type="evidence" value="ECO:0007669"/>
    <property type="project" value="UniProtKB-ARBA"/>
</dbReference>
<dbReference type="InterPro" id="IPR025157">
    <property type="entry name" value="Hemagglutinin_rpt"/>
</dbReference>
<evidence type="ECO:0000256" key="1">
    <source>
        <dbReference type="ARBA" id="ARBA00022656"/>
    </source>
</evidence>
<feature type="compositionally biased region" description="Polar residues" evidence="2">
    <location>
        <begin position="2160"/>
        <end position="2199"/>
    </location>
</feature>
<protein>
    <submittedName>
        <fullName evidence="5">Filamentous hemagglutinin N-terminal domain-containing protein</fullName>
    </submittedName>
</protein>
<dbReference type="NCBIfam" id="TIGR01901">
    <property type="entry name" value="adhes_NPXG"/>
    <property type="match status" value="1"/>
</dbReference>
<evidence type="ECO:0000313" key="5">
    <source>
        <dbReference type="EMBL" id="RQM37991.1"/>
    </source>
</evidence>
<evidence type="ECO:0000256" key="2">
    <source>
        <dbReference type="SAM" id="MobiDB-lite"/>
    </source>
</evidence>
<gene>
    <name evidence="5" type="ORF">EB241_11955</name>
</gene>
<feature type="compositionally biased region" description="Polar residues" evidence="2">
    <location>
        <begin position="2135"/>
        <end position="2150"/>
    </location>
</feature>
<keyword evidence="1" id="KW-0800">Toxin</keyword>
<dbReference type="GO" id="GO:0090729">
    <property type="term" value="F:toxin activity"/>
    <property type="evidence" value="ECO:0007669"/>
    <property type="project" value="UniProtKB-KW"/>
</dbReference>
<feature type="chain" id="PRO_5018183780" evidence="3">
    <location>
        <begin position="37"/>
        <end position="2953"/>
    </location>
</feature>
<reference evidence="5 6" key="1">
    <citation type="submission" date="2018-10" db="EMBL/GenBank/DDBJ databases">
        <title>Draft genome sequence for the type isolate of Erwinia psidii, agent causal of bacterial blight in guava (Psidium guajava) and wilt and die-back of Eucalyptus spp.</title>
        <authorList>
            <person name="Hermenegildo P.S."/>
            <person name="Santos S.A."/>
            <person name="Guimaraes L.M.S."/>
            <person name="Vidigal P.M.P."/>
            <person name="Pereira I.C."/>
            <person name="Badel J.L."/>
            <person name="Alfenas-Zerbini P."/>
            <person name="Ferreira M.A.S.V."/>
            <person name="Alfenas A.C."/>
        </authorList>
    </citation>
    <scope>NUCLEOTIDE SEQUENCE [LARGE SCALE GENOMIC DNA]</scope>
    <source>
        <strain evidence="5 6">IBSBF 435</strain>
    </source>
</reference>
<feature type="region of interest" description="Disordered" evidence="2">
    <location>
        <begin position="2132"/>
        <end position="2211"/>
    </location>
</feature>
<dbReference type="InterPro" id="IPR012334">
    <property type="entry name" value="Pectin_lyas_fold"/>
</dbReference>
<evidence type="ECO:0000313" key="6">
    <source>
        <dbReference type="Proteomes" id="UP000279457"/>
    </source>
</evidence>
<evidence type="ECO:0000259" key="4">
    <source>
        <dbReference type="SMART" id="SM00912"/>
    </source>
</evidence>
<dbReference type="SMART" id="SM00912">
    <property type="entry name" value="Haemagg_act"/>
    <property type="match status" value="1"/>
</dbReference>
<feature type="compositionally biased region" description="Polar residues" evidence="2">
    <location>
        <begin position="2913"/>
        <end position="2929"/>
    </location>
</feature>
<dbReference type="NCBIfam" id="TIGR01731">
    <property type="entry name" value="fil_hemag_20aa"/>
    <property type="match status" value="9"/>
</dbReference>
<dbReference type="InterPro" id="IPR011050">
    <property type="entry name" value="Pectin_lyase_fold/virulence"/>
</dbReference>
<dbReference type="EMBL" id="RHHM01000008">
    <property type="protein sequence ID" value="RQM37991.1"/>
    <property type="molecule type" value="Genomic_DNA"/>
</dbReference>
<name>A0A3N6SGZ9_9GAMM</name>
<dbReference type="SUPFAM" id="SSF51126">
    <property type="entry name" value="Pectin lyase-like"/>
    <property type="match status" value="1"/>
</dbReference>
<keyword evidence="6" id="KW-1185">Reference proteome</keyword>
<feature type="signal peptide" evidence="3">
    <location>
        <begin position="1"/>
        <end position="36"/>
    </location>
</feature>
<sequence length="2953" mass="308425">MKHKKKLIHRRFKRHSLRVSPLVLAMASIIPNTSVAEIIIDESTSRRPGIASAANGTPLININDPNTSGVSHNKYNQFNVGSDGVIFNNSMQDGVSSIGGFSMKNSQLSNEAKVILNEVTGAAGSHLNGAMEVFGASADLIIANENGITVNGVSTINANNLTLSTGQASLDQNGNVQLAVEKGNITVEGRGINTDGLSYFDIVSRSASLTGEISGNADVKVVTGLNDYDTPSRTHQVRSKTGEGTPQVAISGSNLGSMFGNRIQLISTETGAGVTHTGSIVGNNSIEITADGEIRLASLNSKTENVTVAGRSIYLNNNTETGTGGIGAQGDVILTALADMELNANVIAETGQLRINAASLLQSAAVLIAKSSSRSSGAIPGIEINVAGRYQIKGSLYAVDSNGNKIQDAVVTISNGKYLIKVGSTVIANATVYSDANLISTSGDININAGVVENNQSTIMTSKGNLIFNLTDSLINNGLVQASGSVQLNAGRFKNAGIIYTTDAMKLTLGTLENTGSMYAGNLTVNTENLTNSGVILTSEGDLSLKVKTKTDNSGDIQSAHAVIVDSQDVENTGQIYARERVDMALSGDLVNEGDLYAEASISLDADNVKNSGVVITKEGNLSLRMQNQIDNSGTFQAGSSMTLAGKKLTNDGNIYASQAVDAVVTGDLENAGKIYADDIKLVSTALRNKGDVVAEKGNISIKVTGDTDVVNSGSVRSKTADIVTAGALTNQGTIGTTDSLTVTSKNLTNNSKVISEGKLTLTLDDELVNSGSESVIYAGKGMDINGKDKGTLKIKNSGGAFIQSQTGNINVTDIASLENTDSTIISGSDVIIAGVKIVENNNGIIQGDNVTFSQADKLKNDGNNAKIIASSALKISDVSNVINSGTLGSHGNIDVANIDLLQNESGNISASGNIDFKAVNSLENNNAAKISSTYGSVIFDTLKSLKNLSSSIISAREKISITNIDTVENSDESYLYSEGNITLSEINKLDNAAKIISGLNLVINGMDSFINKGQYAQVFALNIIISKVSSFINRDYAWLIADGTIKASEVKDFKNVLSFDDVLQTLDDAATYISANNIDLDVENFISSGYGSQIISDNNFKINANQIGISDEAILASDNTLSVTTDSLLNDGGVIDGANYSINAKSLINKGHISSGNSNGVSTITSDSIDNKEGRINNAGYLTVKTSALDNSQDGYIWSNRMLFLDLQGDFNNADYNVIGAGAGGLLAIKTTGDVTIDKTIESKSTVSIDAKSITNNKAVVSLENVYLAAENIINSTNALIFAMNNIVINATDTILNKLKGNILSQGQIAFTADTIHNHGGIIRSEKNMFLDANKIYNQSTYKGDEWDYSASETGTKKHEEGDNCATWCKYHEVTITIPGLTSDIALDTQAEISSGGNLYINQEDEKPGVIYNEGGLIQSSGSMFVRGDLYNAPKYLEISLYDYINLKSEITLSYKHWTVMGGGRPVSSKFSSLYDMLNLVFGDGTITGDKYKYVNAMKELANSHTLLNDIMNRLFGQTWKADDYSVLVNTWQELTASANEVNSSHVWDEDLGDYVGESSVTTITEAKLKAKKRYLFPSDSASIVAGGNFVHEDGSFNNGLDLGIDNSITENKTVDVNVGEETVSTIEQSYEVTFNKKKMAEISMGISTLPGISELLEINSLFEKSQEFLNHIASLINGRTDAVGALEANISTSEKGTNTVVPMYETRIEMIDQSQFYGSKYFFDAVGYNSTQPVVVIGDNYFISELIRRQVNDSVGTYFSVKYNVDGADMVKMFFDNAAEQAASSDFVIGNALTEEQMAGLTEDIVWFVTESVDGVDVLVPRIYLASSTIEEIKVASETGAAIVSAGANVIIDASEINNVNAVIKAGNHAVLTAENDVNNISSGMNSGISAGGTVAITSNSGDINNSGSSISAGEHVILSAEEGKINLIASVGRDDAGNQLIGAYDDGITAGGSIQMTAKDIDITAVGLTAGDSVFISATEGSVNFNDIHEVSSDYSYQHDATGLMSYRTEENTSANATSKTSSVNAGGAFIVNAAQDVVFSGGDYQADASSITAGNDVVIKASKDVSHSEQRVTESELTFGYKYQVPGASGGGSVSSLDSLDQGGADVASAISDSASATIDTGMEKYDQYTDDSGYSSNTPSITIDTGTEENDQYTDESGYSSNTPSITIDTGTEKYNQYTDDSGYSSNGPSNDKTASAPKKAGAAQIAPSGNFEAGLKTTETVTTESSVTYKNANFNFANGANINAGNTLDIGGMDLSVGDDATANFSADNITSTKYRDTVKKTEEVTTTFIGVKGEANSTPVDILAKNADLVEQSQEGKKIDGGLTAASAAGDVTNLLNNDLVAGSLSAGWSSTTTKSSSLSETDNINNISGGTINFTSKNDTSLKGVAINANNINLDVGGDFSLSAAESSYTASSSTVSQNANLAFSGGAAISGAGVGSSYSYSESSSESQTDAKTYTNSEMNAANVNVKVKGDMTMSGANISADQVDVDVAGDLSVSSVQDTYSERSEGYNYHVSGGLSVTTNGLLPNIEAGYGVSESSYESKLTNQQSGIHSSGNVNIKVGGDANLAGSHIISDTQSGTMDVGGSINVTEVNDSVDSSGYSAGGGGGISTKGNIYINGYYTTEDTIDYKETQKSSINFDVSNNTVNGDVNTDADNMSTITKDEVTAGNDISFTLGGSAKKKNSTAGGTSGKTSKNTSSKNNTSNKTKTNTNSKTNPGSSVPDGGGSGSSNKKSSGDTSKSAKSKSTDNSQYATQKPGSSDAKTPQKPTSTDNSQYATQKPGSSDAPTLQKPTVSKDSTGTSETSNTGAKKWPTVQPSKPIIGGPGSSSSIGGNYAGHTRPANNSPAANRTAASNTSNNSASDGASSSSGSNGVKKWPTVQPAKPIIGGPGSSSSISGNYAGNARPANNSPAQAKALSSDSASVKPANESDAATKWKPLMDNQIIE</sequence>
<dbReference type="InterPro" id="IPR008638">
    <property type="entry name" value="FhaB/CdiA-like_TPS"/>
</dbReference>
<dbReference type="Proteomes" id="UP000279457">
    <property type="component" value="Unassembled WGS sequence"/>
</dbReference>
<dbReference type="InterPro" id="IPR010069">
    <property type="entry name" value="CdiA_FHA1_rpt"/>
</dbReference>
<dbReference type="RefSeq" id="WP_124233344.1">
    <property type="nucleotide sequence ID" value="NZ_RHHM01000008.1"/>
</dbReference>
<organism evidence="5 6">
    <name type="scientific">Erwinia psidii</name>
    <dbReference type="NCBI Taxonomy" id="69224"/>
    <lineage>
        <taxon>Bacteria</taxon>
        <taxon>Pseudomonadati</taxon>
        <taxon>Pseudomonadota</taxon>
        <taxon>Gammaproteobacteria</taxon>
        <taxon>Enterobacterales</taxon>
        <taxon>Erwiniaceae</taxon>
        <taxon>Erwinia</taxon>
    </lineage>
</organism>